<dbReference type="KEGG" id="scn:Solca_3935"/>
<feature type="chain" id="PRO_5003613175" evidence="1">
    <location>
        <begin position="22"/>
        <end position="198"/>
    </location>
</feature>
<accession>H8KM08</accession>
<dbReference type="Pfam" id="PF04264">
    <property type="entry name" value="YceI"/>
    <property type="match status" value="1"/>
</dbReference>
<dbReference type="InterPro" id="IPR007372">
    <property type="entry name" value="Lipid/polyisoprenoid-bd_YceI"/>
</dbReference>
<reference evidence="3" key="1">
    <citation type="submission" date="2012-02" db="EMBL/GenBank/DDBJ databases">
        <title>The complete genome of Solitalea canadensis DSM 3403.</title>
        <authorList>
            <consortium name="US DOE Joint Genome Institute (JGI-PGF)"/>
            <person name="Lucas S."/>
            <person name="Copeland A."/>
            <person name="Lapidus A."/>
            <person name="Glavina del Rio T."/>
            <person name="Dalin E."/>
            <person name="Tice H."/>
            <person name="Bruce D."/>
            <person name="Goodwin L."/>
            <person name="Pitluck S."/>
            <person name="Peters L."/>
            <person name="Ovchinnikova G."/>
            <person name="Lu M."/>
            <person name="Kyrpides N."/>
            <person name="Mavromatis K."/>
            <person name="Ivanova N."/>
            <person name="Brettin T."/>
            <person name="Detter J.C."/>
            <person name="Han C."/>
            <person name="Larimer F."/>
            <person name="Land M."/>
            <person name="Hauser L."/>
            <person name="Markowitz V."/>
            <person name="Cheng J.-F."/>
            <person name="Hugenholtz P."/>
            <person name="Woyke T."/>
            <person name="Wu D."/>
            <person name="Spring S."/>
            <person name="Schroeder M."/>
            <person name="Kopitz M."/>
            <person name="Brambilla E."/>
            <person name="Klenk H.-P."/>
            <person name="Eisen J.A."/>
        </authorList>
    </citation>
    <scope>NUCLEOTIDE SEQUENCE</scope>
    <source>
        <strain evidence="3">DSM 3403</strain>
    </source>
</reference>
<evidence type="ECO:0000256" key="1">
    <source>
        <dbReference type="SAM" id="SignalP"/>
    </source>
</evidence>
<dbReference type="SUPFAM" id="SSF101874">
    <property type="entry name" value="YceI-like"/>
    <property type="match status" value="1"/>
</dbReference>
<dbReference type="EMBL" id="CP003349">
    <property type="protein sequence ID" value="AFD08930.1"/>
    <property type="molecule type" value="Genomic_DNA"/>
</dbReference>
<gene>
    <name evidence="3" type="ordered locus">Solca_3935</name>
</gene>
<dbReference type="InterPro" id="IPR036761">
    <property type="entry name" value="TTHA0802/YceI-like_sf"/>
</dbReference>
<dbReference type="OrthoDB" id="9794147at2"/>
<keyword evidence="4" id="KW-1185">Reference proteome</keyword>
<protein>
    <submittedName>
        <fullName evidence="3">YceI-like protein</fullName>
    </submittedName>
</protein>
<dbReference type="AlphaFoldDB" id="H8KM08"/>
<dbReference type="eggNOG" id="COG2353">
    <property type="taxonomic scope" value="Bacteria"/>
</dbReference>
<evidence type="ECO:0000259" key="2">
    <source>
        <dbReference type="Pfam" id="PF04264"/>
    </source>
</evidence>
<dbReference type="Gene3D" id="2.40.128.110">
    <property type="entry name" value="Lipid/polyisoprenoid-binding, YceI-like"/>
    <property type="match status" value="1"/>
</dbReference>
<dbReference type="RefSeq" id="WP_014682153.1">
    <property type="nucleotide sequence ID" value="NC_017770.1"/>
</dbReference>
<evidence type="ECO:0000313" key="3">
    <source>
        <dbReference type="EMBL" id="AFD08930.1"/>
    </source>
</evidence>
<proteinExistence type="predicted"/>
<organism evidence="3 4">
    <name type="scientific">Solitalea canadensis (strain ATCC 29591 / DSM 3403 / JCM 21819 / LMG 8368 / NBRC 15130 / NCIMB 12057 / USAM 9D)</name>
    <name type="common">Flexibacter canadensis</name>
    <dbReference type="NCBI Taxonomy" id="929556"/>
    <lineage>
        <taxon>Bacteria</taxon>
        <taxon>Pseudomonadati</taxon>
        <taxon>Bacteroidota</taxon>
        <taxon>Sphingobacteriia</taxon>
        <taxon>Sphingobacteriales</taxon>
        <taxon>Sphingobacteriaceae</taxon>
        <taxon>Solitalea</taxon>
    </lineage>
</organism>
<sequence>MPKFKIVTSICVALLSFNVNAQQAPLKLAEKESKVLIHGTSSVHDWTAQCDQRSGDMVVVFDKGAVKTIQSLNLKVKSKNIRSIDEKGAYYDDLMDSRIWKALETDKFADISVGLKQVKLVKPTGTKSEIDAIAVVSIHGVKKEVPVKVSAEANGTGVLIKGKKEIKMSDYGVKPPTILLEFLKTGDDIIIEFELNYK</sequence>
<dbReference type="HOGENOM" id="CLU_108463_0_0_10"/>
<dbReference type="STRING" id="929556.Solca_3935"/>
<keyword evidence="1" id="KW-0732">Signal</keyword>
<evidence type="ECO:0000313" key="4">
    <source>
        <dbReference type="Proteomes" id="UP000007590"/>
    </source>
</evidence>
<dbReference type="Proteomes" id="UP000007590">
    <property type="component" value="Chromosome"/>
</dbReference>
<name>H8KM08_SOLCM</name>
<feature type="signal peptide" evidence="1">
    <location>
        <begin position="1"/>
        <end position="21"/>
    </location>
</feature>
<feature type="domain" description="Lipid/polyisoprenoid-binding YceI-like" evidence="2">
    <location>
        <begin position="31"/>
        <end position="196"/>
    </location>
</feature>